<proteinExistence type="predicted"/>
<dbReference type="GO" id="GO:0005975">
    <property type="term" value="P:carbohydrate metabolic process"/>
    <property type="evidence" value="ECO:0007669"/>
    <property type="project" value="InterPro"/>
</dbReference>
<reference evidence="1" key="1">
    <citation type="journal article" date="2013" name="Environ. Microbiol.">
        <title>Seasonally variable intestinal metagenomes of the red palm weevil (Rhynchophorus ferrugineus).</title>
        <authorList>
            <person name="Jia S."/>
            <person name="Zhang X."/>
            <person name="Zhang G."/>
            <person name="Yin A."/>
            <person name="Zhang S."/>
            <person name="Li F."/>
            <person name="Wang L."/>
            <person name="Zhao D."/>
            <person name="Yun Q."/>
            <person name="Tala"/>
            <person name="Wang J."/>
            <person name="Sun G."/>
            <person name="Baabdullah M."/>
            <person name="Yu X."/>
            <person name="Hu S."/>
            <person name="Al-Mssallem I.S."/>
            <person name="Yu J."/>
        </authorList>
    </citation>
    <scope>NUCLEOTIDE SEQUENCE</scope>
</reference>
<name>A0A060BU56_9BACT</name>
<dbReference type="EMBL" id="KF120641">
    <property type="protein sequence ID" value="AIA87918.1"/>
    <property type="molecule type" value="Genomic_DNA"/>
</dbReference>
<dbReference type="SUPFAM" id="SSF48208">
    <property type="entry name" value="Six-hairpin glycosidases"/>
    <property type="match status" value="1"/>
</dbReference>
<protein>
    <submittedName>
        <fullName evidence="1">CAZy families GH63 protein</fullName>
    </submittedName>
</protein>
<dbReference type="AlphaFoldDB" id="A0A060BU56"/>
<organism evidence="1">
    <name type="scientific">uncultured Parabacteroides sp</name>
    <dbReference type="NCBI Taxonomy" id="512312"/>
    <lineage>
        <taxon>Bacteria</taxon>
        <taxon>Pseudomonadati</taxon>
        <taxon>Bacteroidota</taxon>
        <taxon>Bacteroidia</taxon>
        <taxon>Bacteroidales</taxon>
        <taxon>Tannerellaceae</taxon>
        <taxon>Parabacteroides</taxon>
        <taxon>environmental samples</taxon>
    </lineage>
</organism>
<dbReference type="Gene3D" id="1.50.10.10">
    <property type="match status" value="1"/>
</dbReference>
<evidence type="ECO:0000313" key="1">
    <source>
        <dbReference type="EMBL" id="AIA87918.1"/>
    </source>
</evidence>
<dbReference type="InterPro" id="IPR008928">
    <property type="entry name" value="6-hairpin_glycosidase_sf"/>
</dbReference>
<accession>A0A060BU56</accession>
<feature type="non-terminal residue" evidence="1">
    <location>
        <position position="1"/>
    </location>
</feature>
<dbReference type="InterPro" id="IPR012341">
    <property type="entry name" value="6hp_glycosidase-like_sf"/>
</dbReference>
<feature type="non-terminal residue" evidence="1">
    <location>
        <position position="158"/>
    </location>
</feature>
<sequence length="158" mass="18175">PLRYPASENSFKLKTYTPEPLPAYDPHQLPALVADAHPEWIAMYDKAWQIAFGNLRQPEPDSGFVASFIDTAFNDNTFMWDSCFMMMFGHYAQRVFHFMGTLENFYAKQHDDGFMCREISTYAGTDMFMPLDPSSSGPPIMAWVEVALFPAEPRRRAR</sequence>